<dbReference type="SUPFAM" id="SSF101898">
    <property type="entry name" value="NHL repeat"/>
    <property type="match status" value="1"/>
</dbReference>
<dbReference type="SUPFAM" id="SSF69322">
    <property type="entry name" value="Tricorn protease domain 2"/>
    <property type="match status" value="1"/>
</dbReference>
<dbReference type="AlphaFoldDB" id="A0AAC9N3D5"/>
<feature type="chain" id="PRO_5042282385" evidence="2">
    <location>
        <begin position="20"/>
        <end position="764"/>
    </location>
</feature>
<evidence type="ECO:0000313" key="5">
    <source>
        <dbReference type="Proteomes" id="UP000175968"/>
    </source>
</evidence>
<dbReference type="Pfam" id="PF21544">
    <property type="entry name" value="PorZ_N_b_propeller"/>
    <property type="match status" value="1"/>
</dbReference>
<name>A0AAC9N3D5_9FLAO</name>
<protein>
    <submittedName>
        <fullName evidence="4">ABC transporter substrate-binding protein</fullName>
    </submittedName>
</protein>
<organism evidence="4 5">
    <name type="scientific">Flavobacterium gilvum</name>
    <dbReference type="NCBI Taxonomy" id="1492737"/>
    <lineage>
        <taxon>Bacteria</taxon>
        <taxon>Pseudomonadati</taxon>
        <taxon>Bacteroidota</taxon>
        <taxon>Flavobacteriia</taxon>
        <taxon>Flavobacteriales</taxon>
        <taxon>Flavobacteriaceae</taxon>
        <taxon>Flavobacterium</taxon>
    </lineage>
</organism>
<gene>
    <name evidence="4" type="ORF">EM308_03335</name>
</gene>
<keyword evidence="5" id="KW-1185">Reference proteome</keyword>
<evidence type="ECO:0000256" key="1">
    <source>
        <dbReference type="ARBA" id="ARBA00022729"/>
    </source>
</evidence>
<dbReference type="InterPro" id="IPR048954">
    <property type="entry name" value="PorZ_N"/>
</dbReference>
<keyword evidence="1 2" id="KW-0732">Signal</keyword>
<evidence type="ECO:0000259" key="3">
    <source>
        <dbReference type="Pfam" id="PF21544"/>
    </source>
</evidence>
<dbReference type="RefSeq" id="WP_035636317.1">
    <property type="nucleotide sequence ID" value="NZ_CP017479.1"/>
</dbReference>
<feature type="signal peptide" evidence="2">
    <location>
        <begin position="1"/>
        <end position="19"/>
    </location>
</feature>
<feature type="domain" description="PorZ N-terminal beta-propeller" evidence="3">
    <location>
        <begin position="44"/>
        <end position="203"/>
    </location>
</feature>
<sequence>MRKRLVYLLFLFLLQFTFAQTNMSWQGYFSFTQIKAVSESPSTIFTASENALFSKNVTTGIIKTTTTIDGLSGETITALYYSPTFNKTIVGYQNGLLIVINQADGSMLKVVDIINKNLPNNSKRINNLIEFGGILYVSTDFGIVQFNLSSSKFGDTYFIGDNGAEIRVSQTAIYNGFIYAATSSGIRKGDISNPNLIDFNQWQVNAVGDWSGITAFGADLYAVNTSGYVHKYDLGSNTFNGFLPLAEAVTNFRSTKDYLIITTANTVFIYNKQMALQRQINRNQVPNINSAFSCATIIQDSIYIGTVANGLIVTSFSNASTYENITPIGPSRNSVFAIQATPSQLWAVYGDYDIYYNPYPLDDFGISKFSSSGWLNIPFEKVFGAKSMSRITINPTNEKDVYASSFFSGLLKIESDVPTILYNQTNSSLESLSISPPDPNYIDIRINGTAFDKSGNLWITNCRVVNGLKMLSPNGQWKSYAMDKILSAPSENDFGTMVIDKYGTKWMATSKNGVIGFNENSNTFKKITFGENQGNLPIQDVRTVAVDNKNQLWIGTTKGLRVLSNVNDFQTESQLTSENIVIMEDGLAQELLFEQFITDIEVDGANNKWIGTADAGVFMVSPNGQETKYHFTTANSPLPSDVVNDISINSSTGEVFIATSKGLISFKGIATSASENLNNVYVYPNPVRPEYIGTVKINGLLDKANVKITDVSGNLVYEAISDGGTIEWDTTAFGKYKVASGVYIIFVSAQDGTETKVKKVMIIR</sequence>
<proteinExistence type="predicted"/>
<dbReference type="Gene3D" id="2.130.10.10">
    <property type="entry name" value="YVTN repeat-like/Quinoprotein amine dehydrogenase"/>
    <property type="match status" value="2"/>
</dbReference>
<dbReference type="NCBIfam" id="TIGR04183">
    <property type="entry name" value="Por_Secre_tail"/>
    <property type="match status" value="1"/>
</dbReference>
<dbReference type="KEGG" id="fgl:EM308_03335"/>
<dbReference type="EMBL" id="CP017479">
    <property type="protein sequence ID" value="AOW08605.1"/>
    <property type="molecule type" value="Genomic_DNA"/>
</dbReference>
<evidence type="ECO:0000313" key="4">
    <source>
        <dbReference type="EMBL" id="AOW08605.1"/>
    </source>
</evidence>
<evidence type="ECO:0000256" key="2">
    <source>
        <dbReference type="SAM" id="SignalP"/>
    </source>
</evidence>
<dbReference type="Proteomes" id="UP000175968">
    <property type="component" value="Chromosome"/>
</dbReference>
<reference evidence="4 5" key="1">
    <citation type="submission" date="2016-10" db="EMBL/GenBank/DDBJ databases">
        <title>Flavobacterium gilvum sp. nov., isolated from stream water.</title>
        <authorList>
            <person name="Shin S.-K."/>
            <person name="Cho Y.-J."/>
            <person name="Yi H."/>
        </authorList>
    </citation>
    <scope>NUCLEOTIDE SEQUENCE [LARGE SCALE GENOMIC DNA]</scope>
    <source>
        <strain evidence="4 5">EM1308</strain>
    </source>
</reference>
<dbReference type="InterPro" id="IPR015943">
    <property type="entry name" value="WD40/YVTN_repeat-like_dom_sf"/>
</dbReference>
<accession>A0AAC9N3D5</accession>
<dbReference type="InterPro" id="IPR026444">
    <property type="entry name" value="Secre_tail"/>
</dbReference>